<feature type="domain" description="PKD" evidence="6">
    <location>
        <begin position="7299"/>
        <end position="7345"/>
    </location>
</feature>
<dbReference type="InterPro" id="IPR013783">
    <property type="entry name" value="Ig-like_fold"/>
</dbReference>
<accession>A0A5C6EUX5</accession>
<dbReference type="PANTHER" id="PTHR38340:SF1">
    <property type="entry name" value="S-LAYER PROTEIN"/>
    <property type="match status" value="1"/>
</dbReference>
<dbReference type="InterPro" id="IPR022409">
    <property type="entry name" value="PKD/Chitinase_dom"/>
</dbReference>
<dbReference type="InterPro" id="IPR018247">
    <property type="entry name" value="EF_Hand_1_Ca_BS"/>
</dbReference>
<gene>
    <name evidence="7" type="primary">cya_2</name>
    <name evidence="7" type="ORF">Poly59_34520</name>
</gene>
<dbReference type="Gene3D" id="3.80.10.10">
    <property type="entry name" value="Ribonuclease Inhibitor"/>
    <property type="match status" value="1"/>
</dbReference>
<dbReference type="Gene3D" id="2.60.40.10">
    <property type="entry name" value="Immunoglobulins"/>
    <property type="match status" value="3"/>
</dbReference>
<evidence type="ECO:0000256" key="1">
    <source>
        <dbReference type="ARBA" id="ARBA00004613"/>
    </source>
</evidence>
<dbReference type="GO" id="GO:0004553">
    <property type="term" value="F:hydrolase activity, hydrolyzing O-glycosyl compounds"/>
    <property type="evidence" value="ECO:0007669"/>
    <property type="project" value="InterPro"/>
</dbReference>
<dbReference type="InterPro" id="IPR000601">
    <property type="entry name" value="PKD_dom"/>
</dbReference>
<evidence type="ECO:0000256" key="4">
    <source>
        <dbReference type="ARBA" id="ARBA00022737"/>
    </source>
</evidence>
<dbReference type="GO" id="GO:0000272">
    <property type="term" value="P:polysaccharide catabolic process"/>
    <property type="evidence" value="ECO:0007669"/>
    <property type="project" value="InterPro"/>
</dbReference>
<dbReference type="InterPro" id="IPR001611">
    <property type="entry name" value="Leu-rich_rpt"/>
</dbReference>
<dbReference type="SMART" id="SM00089">
    <property type="entry name" value="PKD"/>
    <property type="match status" value="3"/>
</dbReference>
<dbReference type="InterPro" id="IPR035986">
    <property type="entry name" value="PKD_dom_sf"/>
</dbReference>
<keyword evidence="8" id="KW-1185">Reference proteome</keyword>
<dbReference type="SUPFAM" id="SSF51120">
    <property type="entry name" value="beta-Roll"/>
    <property type="match status" value="9"/>
</dbReference>
<dbReference type="Pfam" id="PF18911">
    <property type="entry name" value="PKD_4"/>
    <property type="match status" value="1"/>
</dbReference>
<evidence type="ECO:0000256" key="2">
    <source>
        <dbReference type="ARBA" id="ARBA00022525"/>
    </source>
</evidence>
<comment type="caution">
    <text evidence="7">The sequence shown here is derived from an EMBL/GenBank/DDBJ whole genome shotgun (WGS) entry which is preliminary data.</text>
</comment>
<feature type="region of interest" description="Disordered" evidence="5">
    <location>
        <begin position="6414"/>
        <end position="6433"/>
    </location>
</feature>
<dbReference type="CDD" id="cd00146">
    <property type="entry name" value="PKD"/>
    <property type="match status" value="1"/>
</dbReference>
<dbReference type="InterPro" id="IPR032675">
    <property type="entry name" value="LRR_dom_sf"/>
</dbReference>
<dbReference type="SUPFAM" id="SSF117074">
    <property type="entry name" value="Hypothetical protein PA1324"/>
    <property type="match status" value="1"/>
</dbReference>
<dbReference type="OrthoDB" id="9757536at2"/>
<sequence>MNRSKSAHSAVNERKRDSLKRRRMLAETLEQRQLLAGDFDTEVFGPQPLYAQVSAEGEGSLDGVAETIDGAAAVGSDAINSFASGLREAVDQISRVVSAIDSAPALAAEIPYLGSLVPESVAGTTLIDTESIASLYRLADRFETDVAVPLANFLDSNPTATAFQLISQFDFLDSAPGLESGQQGVRLNFNLSEQFDSSLATLLEPITSRADSLLDAVDGDALATDLPFDLSLEDFSFDVIRDAAENVSVAIPDIVLRLASADAVPINFSAQVGFLAGGVTGGSLSADVGLQINTSNLLGGTLSLDSLRSLDLSEALNSLRVEVVGRGLDLRLPFEFELSGFNTGGFNPVFVLTDANPFDSILPQVDLQIPRGAPYDSGAITGFASIDATAILTTLDEIGATFGVWESGDALNYPMPLGDDVSLGDVAGFADAYGGAVLQFLKTDDGLPAFNSIQELVSLIPSVAENAAEFVNYDPASKLLTIDIGVAWQPDPIIRRANLSVIAGAADSPIASIQMTPGDDGTNNVLTINGNASFDFELEIDLSGRESNRQVDVDTIGVDPRGPNAVSANGRNDIVIDQTTVALSTPMRTIADRFGLTYLRDEQQTLRVKLENGQEYSVDMGVIDDHVTLAEWLERGTVLADDGTPLMTLEFRPTVVVGSEFDSSRDRFHVIDHTARQDRVQIYPAFVNATNVGFLDDSAYRDSEQWFLRTVGEARRYAFYEAVDHLETLLSKAGGAGEYRIGATYQSIPDEVRPDGSVNTTLAFAGPSHSEAGNASFGGDPSLEYPVSLIDHLSGGPTQPQLADGKSAVVINATFNLDVPWDYKTSGPSDLEKFPFFKIAVHELLHGFGFLSNFKENGSLPANTRPAVFDSFIALADRDDITETGVTFTPIIGLPNDAARATAFKSNRLYFTGLNTSASNPNDPGMPVKLYAPALFQGGSSVSHFDQESYEPDETMVPFFSDNDFSPAQITALSRAVLEDLGYQTAQTPKTQVLSTDPFWETIFSSQTAGSGVPSSQPLDSAVGLVDTTTPLSHFFPRDMPGMDLPSQPLQLTLLDGSVVDIELGPINSLTIQDLQNALSDQDNFEYVLQPVEDRLTVIDNTTAVAGGVLQIRRAAGTSGSRLIERFLPVISANPSSDTLPLGDAVTPLPENETYFRLHSTTLSDVLTREEGALIYGREHTAQMTLVDGLEIPITTGVLTAESTLLQIANSLRQSFPNLQPRVDVGIAPGDDRIYIHDRYLVVRDDLFREIDPANGTIDQVAFGLSDSTPGGNGIFDLLFASQHLDDRGINPDQDEYIFSDSLTTRVGSKLSTNPELSVFVDVETEVDPRTPLDILIDRRLGKTMGLIDQTFRILRADGSEAVFTLPGDARGYTLESAIEQLVARDNAGNELARVVLNNNRAAIQTTLAEQNWQFAAGGDLATVLFGSKRFEVDGLISGTPLSDTVLHRHAEDTRIELFLEQGFARFNGSDDYKYQTSGNALVGDRKIADLTMRLFDGTQIDVEVPTFGGLTLGQFVQFLNVSRDGTPLIRAVFKDDAIEITDLTRQDGVSSSLSDAFAIEYADGSTGSLWLRSFIPFDVDLDSDGVLRGPRLFPELPQNLDAAVNSNTLLSDVTGRLFLPDLQGTRPSLIARLSDGVARTLVLDLVDQDTTLFDIVRGLRLSENGGEVIDANVVGDRLVISNVESVPGTFSLEVDPSGDSRLFVAMGLVNDSFGPVPAPVIGDIERRSLPLSVSPLSVRTLLSEVFGDNHALLGGDTITLGYDNSGAFEPLTIEPFSVGPFGPTSTFDDLLKSLTNGFGDRAVRNRLSASLSRGRIVVAHAGGPTSNQSTTLSIVEANSPMGQAFAELFPSLSDLDDDGQFLSRLLTIPLPAESIQPQTPLRHLYEGGEFDRRIGANSVVPIQIQLRDGTTETIDIAHDSSMTVAQYIDQYEVRRNGAVVLSASLQPVASASGPSTYRAMLVDQTVPVSGGELSVTIDRSQGEVLNAIPLELGLIGIDQTGAGRIVSGDLTTPAQREPRIRISRAPQLHAEFSAVASNLVATAGIGDLVSATVDNGSASLSGSISLGVPMPAGQDYLTLADLTRSLIDPFNSLDLDVDLDLFVDADVTLDLAGLNEQPLPAEQPRIELQWDNIIAVDPQFRLQPENFSLTTENFDNLIQFGRLSVEDITNLIRKLADFITNLTGEDLLDRQLPLVNTSLGEILNAVDYVAELVDRISNDPNGSLNTLETEIESMLGLAPEELDLSYDLVEHIFRVDLNLGFDETTSASFDLDLSDLGLSQLDGLVDFNTSGSVGVQAGGELRAHLGLDLDELDHANFDDAVVVFDTSGFYATARAYADDIAFTTSVLSLGVDVGPGRIALDADGLNFDGTAENTDRAELSIAPVGTWSGGRKPLLELSASDFEFNFDEDSISLGVDLPVTFLGSTEPFQIQWNDLTSFQFDVLDPGVTIDASGSTANNVIAVPDIQAATSNISLGDGLIALAEGLQGLFGVIDDYLGDEVLGIPVPLIGEGLADAVSFVESFVAPLADELRGATFDDAVSIVGQRILYDVLGPGDTLPGLNVLRDLNNDGEITLADVGVVVDGLDEIAYEISIGRAGLELRTPINLDVGGSALGLDLEGQAAITAGYGLNLIVGFTRSEGPYVEFGDQTEFSIDYFAGIEDLVGEGRLGPLFVTVETIAPENLSDDLRRRARLDENLVSTEAINAIRGSFGVDLPAGRYTLSTIGGALSQINLSADFVGSLHAQINTGINTTIEGIPSLVADLHLTFDDPAETTLAGVIDSIALPTVSITNVGLDLGSFVTNVLAPVLAPVNDFLDPIRPVLDRLTSPIPGISELIGPTTFVDLIGAFGEGGETVGQFVGAVANIVELIDIPTNAQTIILPLGNFDTAIDDVTGELVPVPMGGQSNFDDFLDTVGEDAAEIRDYLRNIPQEEPQYNSSGELTVTPGMFSIPLLKDPTSAIGLLFGNDVDLLKYQAPRLQASFEFSQSIPVFPAFSLAFGGQFSTTIDFAFGYDTAGIFAYADSGRAIDLLDGFFFDDRAVFENGNKISDVPELTFRFAVTAGGQLDLLVAKAGVDIGIGAQLNLDLNDPNLDGKIRFDEVISNLQLGNAPGLGPLWIFDPSGQLDFFVTAYVKAFGIRVSTTLGPKVLVNYDFPRPEPANPVLGHVEPGGQLVIHAGPNAALRVEGDLSDGDDIIFVSGDEDTGETIITGYGTDQRFSGVTSVFVDLGEGDDGLFVDENYARPITAFGRLGRDEITGGTGRLTAYGGGGDDVIFGGSGDDRLYGNGDANGLGASALGTITRTLPDGRVLSFNVTDADLIDGGDGNDQIFGGEEDDQLQGGGGNDRIHGGTGADYVGGGDGDDVLFGGDGDDTLSGDDGNDTVYGEAEDGTGVGRDFLQGGDGDDVLRGGPADDELFGGYGSDQLYGGDGNDLLVGAIAPRDSENYAILQGTPDASPHYFDGGAGNDLIYGTEGIDTVTDSAGLTRVFTYGGNDVISTGDGDDLIRSGDGDDVINAGSGNNRIYAGEGFDIVDSGFGDDLIDLRGAGLGLTQTGVNSGGQVTDMGGNNRILGDGGDDIIDVLGSGSNYIDAGGGNNRIVTVGRGGDRIRTGSGVDVIDAGDGNNNISSGAGDDIVRSGSGNDSVFLGDGNDEAFTGAGNDVVIAGAGNDFVDAGAGSDVIRGGDGDDELVGGIGSDTIRGDEGDDVVWGGRLIYERDVLLATLVRPTEYDANASSIVFPAMVPAVVIDGPLEGSLEDGNDLIFGGGGINFIFGGGGNDDISGGSGSAYIDGGRGNDILRGTPGNDVIRGGAGNDTIEGLQNIDFSYGDSGDDFIIGGSGVNIDGTHQTFGQRSFGGSGNDVLWAYAHTTGAGEVSLRGEYLDGGEGADELLGNLRQDVLIGGGGDDRLLGDALAGPDYDSNDDFRTFGGDDLIVGGFGDDLLQGGGGNDVLFGGGNVDELEGHDGDDRLYGGRGIDFLRLDVAAEYGDDLDVLDGGFADGPDETPFGLDNATDIMIVNGSDQNDVITIAGNGNQAIVNYQVGNQPLRQIDIRVQDAMGNTLVEQYQINGLAGNDTIGFDASFDTSDLAARSRDWVGVFQGGSGDDTLIGSAGRDRLDGGRGSDTVFGLGGDDRLWGDSGEGRSSDIDRLFAGTGNDDLLGGVGRNYLYAWSSDPATTSPYGIFDDDGEAEDTGLNRMLGRDQDDFLYAGTGLDFMYGGDGRDQLHDVDGNLLENFGVPEDEEWLEYARNNDSVWYYGATERDDIISVDFVTEPGLLGNHHLITRLTENNGFFSFDAQVRLDFSATNPDGSLVWDPSDLVQRVEEIRGAVGDDARQLVARSLELSGDLLPAEGDFTAIIINAGAGDDQVFVGPTVQKTVWTGAGAGDDTVEYAGGTAILVDIADADPRNEVFGDADDFSRAYEISDSENGQPSRLRETIYFEKLTLDSPTDVDWFTFVSSGMTPSEQLRVVVDSLSDDDAIEVELYEYVDDDGINELASVGTLETEAAALDPTRPSRTSLVRGNALYPDGQRLYLRVRSTNGSPTSYNLGIDFGGDVALGSARVELGSQSNTFLRRDVIVGGAGDDILRGGPGEDWVIGGDGDDIITGGVDGFASDILIGGDGNDVFQIIPSDVGELDLTLADEIEGGDGYDRVLYLGGDIDDRGRPVPDFVTLRYQPLLNAWQLAAKVWDTANQRFETNGNEFVIHSASYRARQIEATEFDTRAGADQVRLDEASYSILDDEIVNVSGFQFDLVDGTNDQRQTYGVSPGDRQVGGGAANFIIRGGSGNDLLVGSPYGDVIFGGDGLDQIIGGGGNDSLDGEGGNDLIVGDSIASPASVWDRFEVIAGQDRSNDSPAFATPVQFVGDSLENLTLHDGDGGDWFVLPASAAADPLASNDLVVDFDDSEMESLWSSINQASGRNGAEVIPALVDPQTGNYTPTSGQPDVYLIGVNNPVGQVIVATSAPRLDLIGDGQTVGAAFVLDISGQPTVTVRFDVSSGQSGESIADNINRELNDQLLQFDVQAFYDATRARLILVSLRGRAMTVRSENIFSFSYLGFEDGQVPRQLPYGLGGYRVSVVDNEIVNQAPLGPSLPSLVFEYETADRSVLSATPSQAIGLNDAGFAVATAARIEGGRRDEMISEVVPLGDINADGRPDFVVPGETKAYVFLGHVDPNFLFGDQSDIRDAADYVLNYPNAGTIEWISGPVDVDGDGFDDLTYARTSFSDAARTDGVTSVNMISGSNLTQNSAQLFAIPMGGFEYQDLDHQFDLFGKQLASLNRSVDVPIQAEWIRYNNDEFADLAIFGKEPSLRRGVANVNYGGVLDGQQIHDQVVNNSTGNSNYLTTIVRGLEDSGVVAATHFDDPASVMYVGGSPEAFFDFGDINGDGLDDIVATVPRGWEFSTNGSVEPDVVISRTYLRTGGSFGFGGRLASPILQLAAETAGLRDPNNPDLGNQGALNAELPIVVKDLDNDGFADLIAISDLGNPGPGSGSLLIYTGQELTSDDDFANREVAVTFARIPASGRSLLDARVSIGDFDGNGKQDLGFSFSNPILAGTNIFYDAIDGGSVRSINVGLQRPTPVTSISSPVGASNFGLAGGNAIDLNGDRIDDLILADPEATTSAGDLRGGILYVVPGSQRRVFLPDESLVVDLGNDSIRGIGDVSRDSQGQLQVKSTIQASTETDWYRFRTVGDGQIGDVIRLLPTTDQFVPATRGASGIISGGNAFDNVPSVVFDSNQTGVYEIDLSRLLTVFDDPASIGSAELRLRGSATRTPVDSAPALSLLEELTPVSGGGFGERVFFVAVAEDKGSELYVTDGSASGTRLVYETIAGPESANPANLTAIDDRLVFSTSVFELLEESSTVSFFVTDGTDTKPVGNPDNLNLQPGSELMEFGGDLYFSAFDQSNFTRVLAVIRFEDDGSSELAIVEQSRRTPIATTTNAIFFANNGELSRMEIDQEEPTVVSDQFEFIPGADSLTAQEGLLIFAASDKSSGNLGVYVTDGSSIDPLDEFSDDFDDLAYGFQTTVDGVFYLVQDRVFFYDGSSVERIATIDVPDATRSNGMFRTFTDGSVLVTIGNNGNKELRINAFNDKGNKISESSLGTGRYIFSTDAILDGDELLVGYQSQEEAFGEVTLGLSTFHIVDSTVKLLEEFVDTPQSSGTFDQMTSSGGNVVMEGYRTDNVLGGRLWAADVPDRTAAPIESDNSTGMPTSGSVTFQIAGGRNDLVITGDELDENFVIQGTITLDETPTLQTIDLSADIDQIRHLFELGYRSLVVQLNVADGDAVFEEMVLSDDTGLFLGGNGRGVSGQLLDSEGRMIASDFNHLDIRNLVAGEYLIGVSRVADGTSTTQEYSLELDVPRLGDAHDTSSDDVLRGGDGDDVLIGGAGKDRIFGDSGDDSLIGELFELRGAASNDAIGSPLPEERFSDSRSPRQHRDPRIVIGAASAGLQSGQVSIGNSVLALAIADALGTTIERSSDGSEHFARPVFASDLGSISSLDLFGLGLTSIDGVQHLVNLRWLDLSRNDLSSAAISLLRPGNDGTTGLQHIQHLNLDGNRLTGLGNLNSLTTLRSLSLADQRNRGITGVVAIRFLTELRYLNVSGNQVTDLSPLADLTNLRILDASGEEYAQAGLNNIDISSFLGIRFEDASIKGTSGDWFSGSNPDAVAGSYLALDATLSDAGDSLTWAVDNIDVKRPFDVYALWHGDASHVSQAIYQINGEVIGFADQRVASSGLPLGSRQLQLVGSYEGDEEDLNITVLAGSADGILIADVLVLVPQIASPAEPLIHVDVRGTSIDPIQRDLLLGGVLNRGGVLHADDNAAPTFVGPFGFALKSDERRSFALSTLFSDDQNGLLAYSVQTIGDSIRATVNGSSIDIEAGSQSGHATMQITATDAAGASTTIVLPVSVGYALVQGRVTDTSDKPVEGFRVTADAGVVFQTPTDSDGRYLLIIEVDQQTITPSPGQNIAEFTGEQAYFLDIDVPETFEGLDFVVKPAIEIDDVGSALEGASVIVNSTSNLTGDVQWTVTGGSANFSGESTNQLTLKSLDSGIYTATATLRVGDDVFTASRTFHVEEVKAVLTVGDDQTTAEGLFSATRTLVNDPGSDEVTVLVDYGNGDTQTFSGTSARNFSLETVYGHAGDYVVNVSLFADDEVQTDSFTVVVKETSPTLDISIDEDFSAEGRSGSLEFSVFDPSRQINRVNWSYTVDWGDGSLIQDITDDIVVVLGRTGLAGLGHLYAEGTYQVTFRVIDNDGETFEVQRDVVVNNDVPQVELILPGSIIEDLSFSAAVVITDADATSTVWDFGDGSALQTTNTPTHTFGRDGNFTITVTVTDADGQIVTTSREVTVNPSNDLPVLPPIAPATITETFALTLPTFAIDQDGDALFYNLSSAPDGVTIDEFGVLHWTPTADQGPATYTFNVEVEDDGGGVTRPVTITVLDTGSISGELFVDSNGNGRRETSDAPLLSRVVMIDEGNDGSFEQTLMVDDEGRFQFANLPIGLYRVVADLGDDLGASTPQSFLINMTTPDDVTLTPMGVNVDIDGDGISNRNELNALAGPDANEDGVLDYLQSNVASIETVGGPVTFISSPGTTLGDIAAEDAIIHQTISREFPIGRLSFSVNGLSEGATATVEIRTPTDAAINLVYTLDDRINPLEPFFAEYGGESDETVELLSDRIRLTGDDGGDGDLDGSVNGERMFSLQPATVDLVWTNPVEFSDVSGDGRTTALDALLIINALRRNNGEFDLDGPRPRDAHYLDVSGDGRVSAHDALLVINQLRRQSSSEVRSGESESAQSLDLPIAPLAEIDKEKKDPRHGRQF</sequence>
<evidence type="ECO:0000259" key="6">
    <source>
        <dbReference type="PROSITE" id="PS50093"/>
    </source>
</evidence>
<feature type="region of interest" description="Disordered" evidence="5">
    <location>
        <begin position="7778"/>
        <end position="7815"/>
    </location>
</feature>
<dbReference type="SUPFAM" id="SSF63446">
    <property type="entry name" value="Type I dockerin domain"/>
    <property type="match status" value="1"/>
</dbReference>
<evidence type="ECO:0000256" key="5">
    <source>
        <dbReference type="SAM" id="MobiDB-lite"/>
    </source>
</evidence>
<evidence type="ECO:0000313" key="7">
    <source>
        <dbReference type="EMBL" id="TWU51857.1"/>
    </source>
</evidence>
<dbReference type="InterPro" id="IPR015919">
    <property type="entry name" value="Cadherin-like_sf"/>
</dbReference>
<name>A0A5C6EUX5_9BACT</name>
<dbReference type="Gene3D" id="2.130.10.130">
    <property type="entry name" value="Integrin alpha, N-terminal"/>
    <property type="match status" value="2"/>
</dbReference>
<dbReference type="GO" id="GO:0005509">
    <property type="term" value="F:calcium ion binding"/>
    <property type="evidence" value="ECO:0007669"/>
    <property type="project" value="InterPro"/>
</dbReference>
<dbReference type="SUPFAM" id="SSF52058">
    <property type="entry name" value="L domain-like"/>
    <property type="match status" value="1"/>
</dbReference>
<comment type="subcellular location">
    <subcellularLocation>
        <location evidence="1">Secreted</location>
    </subcellularLocation>
</comment>
<dbReference type="PRINTS" id="PR00313">
    <property type="entry name" value="CABNDNGRPT"/>
</dbReference>
<keyword evidence="2" id="KW-0964">Secreted</keyword>
<dbReference type="InterPro" id="IPR011049">
    <property type="entry name" value="Serralysin-like_metalloprot_C"/>
</dbReference>
<dbReference type="RefSeq" id="WP_146535120.1">
    <property type="nucleotide sequence ID" value="NZ_SJPX01000003.1"/>
</dbReference>
<keyword evidence="4" id="KW-0677">Repeat</keyword>
<dbReference type="Gene3D" id="2.150.10.10">
    <property type="entry name" value="Serralysin-like metalloprotease, C-terminal"/>
    <property type="match status" value="9"/>
</dbReference>
<evidence type="ECO:0000313" key="8">
    <source>
        <dbReference type="Proteomes" id="UP000317977"/>
    </source>
</evidence>
<dbReference type="PROSITE" id="PS00018">
    <property type="entry name" value="EF_HAND_1"/>
    <property type="match status" value="1"/>
</dbReference>
<dbReference type="InterPro" id="IPR028994">
    <property type="entry name" value="Integrin_alpha_N"/>
</dbReference>
<dbReference type="InterPro" id="IPR001343">
    <property type="entry name" value="Hemolysn_Ca-bd"/>
</dbReference>
<dbReference type="InterPro" id="IPR050557">
    <property type="entry name" value="RTX_toxin/Mannuronan_C5-epim"/>
</dbReference>
<dbReference type="Pfam" id="PF05345">
    <property type="entry name" value="He_PIG"/>
    <property type="match status" value="1"/>
</dbReference>
<dbReference type="InterPro" id="IPR036439">
    <property type="entry name" value="Dockerin_dom_sf"/>
</dbReference>
<reference evidence="7 8" key="1">
    <citation type="submission" date="2019-02" db="EMBL/GenBank/DDBJ databases">
        <title>Deep-cultivation of Planctomycetes and their phenomic and genomic characterization uncovers novel biology.</title>
        <authorList>
            <person name="Wiegand S."/>
            <person name="Jogler M."/>
            <person name="Boedeker C."/>
            <person name="Pinto D."/>
            <person name="Vollmers J."/>
            <person name="Rivas-Marin E."/>
            <person name="Kohn T."/>
            <person name="Peeters S.H."/>
            <person name="Heuer A."/>
            <person name="Rast P."/>
            <person name="Oberbeckmann S."/>
            <person name="Bunk B."/>
            <person name="Jeske O."/>
            <person name="Meyerdierks A."/>
            <person name="Storesund J.E."/>
            <person name="Kallscheuer N."/>
            <person name="Luecker S."/>
            <person name="Lage O.M."/>
            <person name="Pohl T."/>
            <person name="Merkel B.J."/>
            <person name="Hornburger P."/>
            <person name="Mueller R.-W."/>
            <person name="Bruemmer F."/>
            <person name="Labrenz M."/>
            <person name="Spormann A.M."/>
            <person name="Op Den Camp H."/>
            <person name="Overmann J."/>
            <person name="Amann R."/>
            <person name="Jetten M.S.M."/>
            <person name="Mascher T."/>
            <person name="Medema M.H."/>
            <person name="Devos D.P."/>
            <person name="Kaster A.-K."/>
            <person name="Ovreas L."/>
            <person name="Rohde M."/>
            <person name="Galperin M.Y."/>
            <person name="Jogler C."/>
        </authorList>
    </citation>
    <scope>NUCLEOTIDE SEQUENCE [LARGE SCALE GENOMIC DNA]</scope>
    <source>
        <strain evidence="7 8">Poly59</strain>
    </source>
</reference>
<dbReference type="EMBL" id="SJPX01000003">
    <property type="protein sequence ID" value="TWU51857.1"/>
    <property type="molecule type" value="Genomic_DNA"/>
</dbReference>
<protein>
    <submittedName>
        <fullName evidence="7">Bifunctional hemolysin/adenylate cyclase</fullName>
    </submittedName>
</protein>
<dbReference type="PANTHER" id="PTHR38340">
    <property type="entry name" value="S-LAYER PROTEIN"/>
    <property type="match status" value="1"/>
</dbReference>
<dbReference type="SUPFAM" id="SSF49313">
    <property type="entry name" value="Cadherin-like"/>
    <property type="match status" value="1"/>
</dbReference>
<dbReference type="InterPro" id="IPR003591">
    <property type="entry name" value="Leu-rich_rpt_typical-subtyp"/>
</dbReference>
<dbReference type="SMART" id="SM00369">
    <property type="entry name" value="LRR_TYP"/>
    <property type="match status" value="3"/>
</dbReference>
<dbReference type="InterPro" id="IPR002105">
    <property type="entry name" value="Dockerin_1_rpt"/>
</dbReference>
<dbReference type="SUPFAM" id="SSF69318">
    <property type="entry name" value="Integrin alpha N-terminal domain"/>
    <property type="match status" value="1"/>
</dbReference>
<dbReference type="InterPro" id="IPR018511">
    <property type="entry name" value="Hemolysin-typ_Ca-bd_CS"/>
</dbReference>
<dbReference type="GO" id="GO:0005576">
    <property type="term" value="C:extracellular region"/>
    <property type="evidence" value="ECO:0007669"/>
    <property type="project" value="UniProtKB-SubCell"/>
</dbReference>
<dbReference type="PROSITE" id="PS50093">
    <property type="entry name" value="PKD"/>
    <property type="match status" value="1"/>
</dbReference>
<evidence type="ECO:0000256" key="3">
    <source>
        <dbReference type="ARBA" id="ARBA00022614"/>
    </source>
</evidence>
<organism evidence="7 8">
    <name type="scientific">Rubripirellula reticaptiva</name>
    <dbReference type="NCBI Taxonomy" id="2528013"/>
    <lineage>
        <taxon>Bacteria</taxon>
        <taxon>Pseudomonadati</taxon>
        <taxon>Planctomycetota</taxon>
        <taxon>Planctomycetia</taxon>
        <taxon>Pirellulales</taxon>
        <taxon>Pirellulaceae</taxon>
        <taxon>Rubripirellula</taxon>
    </lineage>
</organism>
<dbReference type="Proteomes" id="UP000317977">
    <property type="component" value="Unassembled WGS sequence"/>
</dbReference>
<dbReference type="Pfam" id="PF00353">
    <property type="entry name" value="HemolysinCabind"/>
    <property type="match status" value="19"/>
</dbReference>
<dbReference type="SUPFAM" id="SSF49299">
    <property type="entry name" value="PKD domain"/>
    <property type="match status" value="1"/>
</dbReference>
<dbReference type="GO" id="GO:0016020">
    <property type="term" value="C:membrane"/>
    <property type="evidence" value="ECO:0007669"/>
    <property type="project" value="InterPro"/>
</dbReference>
<dbReference type="PROSITE" id="PS51450">
    <property type="entry name" value="LRR"/>
    <property type="match status" value="2"/>
</dbReference>
<keyword evidence="3" id="KW-0433">Leucine-rich repeat</keyword>
<dbReference type="PROSITE" id="PS00330">
    <property type="entry name" value="HEMOLYSIN_CALCIUM"/>
    <property type="match status" value="11"/>
</dbReference>
<dbReference type="Pfam" id="PF00404">
    <property type="entry name" value="Dockerin_1"/>
    <property type="match status" value="1"/>
</dbReference>
<proteinExistence type="predicted"/>
<feature type="compositionally biased region" description="Basic and acidic residues" evidence="5">
    <location>
        <begin position="6420"/>
        <end position="6433"/>
    </location>
</feature>